<sequence length="91" mass="10222">MKSGLGCKRSRGNTLEEWIAGKNEKLKKLMYRTRHRISDEDLLEGITTTATTFSEQPLHKRGVCTNCPLPILEIKRPTDGGLVLSVDVRIV</sequence>
<accession>G0NX38</accession>
<dbReference type="HOGENOM" id="CLU_2429016_0_0_1"/>
<dbReference type="EMBL" id="GL379969">
    <property type="protein sequence ID" value="EGT39395.1"/>
    <property type="molecule type" value="Genomic_DNA"/>
</dbReference>
<evidence type="ECO:0000313" key="2">
    <source>
        <dbReference type="Proteomes" id="UP000008068"/>
    </source>
</evidence>
<proteinExistence type="predicted"/>
<dbReference type="InParanoid" id="G0NX38"/>
<dbReference type="Proteomes" id="UP000008068">
    <property type="component" value="Unassembled WGS sequence"/>
</dbReference>
<dbReference type="AlphaFoldDB" id="G0NX38"/>
<organism evidence="2">
    <name type="scientific">Caenorhabditis brenneri</name>
    <name type="common">Nematode worm</name>
    <dbReference type="NCBI Taxonomy" id="135651"/>
    <lineage>
        <taxon>Eukaryota</taxon>
        <taxon>Metazoa</taxon>
        <taxon>Ecdysozoa</taxon>
        <taxon>Nematoda</taxon>
        <taxon>Chromadorea</taxon>
        <taxon>Rhabditida</taxon>
        <taxon>Rhabditina</taxon>
        <taxon>Rhabditomorpha</taxon>
        <taxon>Rhabditoidea</taxon>
        <taxon>Rhabditidae</taxon>
        <taxon>Peloderinae</taxon>
        <taxon>Caenorhabditis</taxon>
    </lineage>
</organism>
<protein>
    <submittedName>
        <fullName evidence="1">Uncharacterized protein</fullName>
    </submittedName>
</protein>
<name>G0NX38_CAEBE</name>
<reference evidence="2" key="1">
    <citation type="submission" date="2011-07" db="EMBL/GenBank/DDBJ databases">
        <authorList>
            <consortium name="Caenorhabditis brenneri Sequencing and Analysis Consortium"/>
            <person name="Wilson R.K."/>
        </authorList>
    </citation>
    <scope>NUCLEOTIDE SEQUENCE [LARGE SCALE GENOMIC DNA]</scope>
    <source>
        <strain evidence="2">PB2801</strain>
    </source>
</reference>
<gene>
    <name evidence="1" type="ORF">CAEBREN_23164</name>
</gene>
<evidence type="ECO:0000313" key="1">
    <source>
        <dbReference type="EMBL" id="EGT39395.1"/>
    </source>
</evidence>
<keyword evidence="2" id="KW-1185">Reference proteome</keyword>